<dbReference type="PANTHER" id="PTHR42852:SF17">
    <property type="entry name" value="THIOREDOXIN-LIKE PROTEIN HI_1115"/>
    <property type="match status" value="1"/>
</dbReference>
<accession>A0ABX3P0I8</accession>
<dbReference type="InterPro" id="IPR013766">
    <property type="entry name" value="Thioredoxin_domain"/>
</dbReference>
<evidence type="ECO:0000313" key="3">
    <source>
        <dbReference type="Proteomes" id="UP000192277"/>
    </source>
</evidence>
<dbReference type="InterPro" id="IPR000866">
    <property type="entry name" value="AhpC/TSA"/>
</dbReference>
<dbReference type="Gene3D" id="3.40.30.10">
    <property type="entry name" value="Glutaredoxin"/>
    <property type="match status" value="1"/>
</dbReference>
<dbReference type="PANTHER" id="PTHR42852">
    <property type="entry name" value="THIOL:DISULFIDE INTERCHANGE PROTEIN DSBE"/>
    <property type="match status" value="1"/>
</dbReference>
<feature type="domain" description="Thioredoxin" evidence="1">
    <location>
        <begin position="21"/>
        <end position="163"/>
    </location>
</feature>
<proteinExistence type="predicted"/>
<dbReference type="Proteomes" id="UP000192277">
    <property type="component" value="Unassembled WGS sequence"/>
</dbReference>
<keyword evidence="3" id="KW-1185">Reference proteome</keyword>
<evidence type="ECO:0000313" key="2">
    <source>
        <dbReference type="EMBL" id="OQP52257.1"/>
    </source>
</evidence>
<reference evidence="2 3" key="1">
    <citation type="submission" date="2016-04" db="EMBL/GenBank/DDBJ databases">
        <authorList>
            <person name="Chen L."/>
            <person name="Zhuang W."/>
            <person name="Wang G."/>
        </authorList>
    </citation>
    <scope>NUCLEOTIDE SEQUENCE [LARGE SCALE GENOMIC DNA]</scope>
    <source>
        <strain evidence="3">GR20</strain>
    </source>
</reference>
<name>A0ABX3P0I8_9BACT</name>
<gene>
    <name evidence="2" type="ORF">A4D02_23985</name>
</gene>
<dbReference type="PROSITE" id="PS51352">
    <property type="entry name" value="THIOREDOXIN_2"/>
    <property type="match status" value="1"/>
</dbReference>
<dbReference type="EMBL" id="LWBO01000004">
    <property type="protein sequence ID" value="OQP52257.1"/>
    <property type="molecule type" value="Genomic_DNA"/>
</dbReference>
<organism evidence="2 3">
    <name type="scientific">Niastella koreensis</name>
    <dbReference type="NCBI Taxonomy" id="354356"/>
    <lineage>
        <taxon>Bacteria</taxon>
        <taxon>Pseudomonadati</taxon>
        <taxon>Bacteroidota</taxon>
        <taxon>Chitinophagia</taxon>
        <taxon>Chitinophagales</taxon>
        <taxon>Chitinophagaceae</taxon>
        <taxon>Niastella</taxon>
    </lineage>
</organism>
<dbReference type="InterPro" id="IPR036249">
    <property type="entry name" value="Thioredoxin-like_sf"/>
</dbReference>
<protein>
    <recommendedName>
        <fullName evidence="1">Thioredoxin domain-containing protein</fullName>
    </recommendedName>
</protein>
<comment type="caution">
    <text evidence="2">The sequence shown here is derived from an EMBL/GenBank/DDBJ whole genome shotgun (WGS) entry which is preliminary data.</text>
</comment>
<sequence>MILLVNLVAAQSVNTYVANTSPLDKKCPNFVFDTLINYKKEKVALADWKGKSVILDFWSTSCLPCIADFPKLENFQKRFGDSLQIMLATGGLERTSNFYEARKKMNKPVGLPCAIDKKAHEYFKIKVVSTFVWIDDQGYIKAITDDSQLTEANIAAFVNKKELHLRQMETPEFADYKNKKYLVTIANEIDTNSVVFNSSLTKCLKSVKGGYLPPPKGIGTTVHATNAMIGALYMIAFGDSTGAVPYSRLVVESAHPEKYIAPKGIDYEEWRNDNTFCYELTVPKDRANDLLKIMQDDLKRMFGVNAFMEVRTQKCLVLTAGKKIHLQADRSAIPKKVYNTGGCSVINKPFADLFDLIRHFNQDKIVLDETGITDNVTVSLSAQMNDIDALNETLKQYGLNLAYKDRPVKMLVIRDPVLSGGM</sequence>
<dbReference type="SUPFAM" id="SSF52833">
    <property type="entry name" value="Thioredoxin-like"/>
    <property type="match status" value="1"/>
</dbReference>
<evidence type="ECO:0000259" key="1">
    <source>
        <dbReference type="PROSITE" id="PS51352"/>
    </source>
</evidence>
<dbReference type="Pfam" id="PF00578">
    <property type="entry name" value="AhpC-TSA"/>
    <property type="match status" value="1"/>
</dbReference>
<dbReference type="InterPro" id="IPR050553">
    <property type="entry name" value="Thioredoxin_ResA/DsbE_sf"/>
</dbReference>
<dbReference type="CDD" id="cd02966">
    <property type="entry name" value="TlpA_like_family"/>
    <property type="match status" value="1"/>
</dbReference>